<dbReference type="Proteomes" id="UP000321787">
    <property type="component" value="Unassembled WGS sequence"/>
</dbReference>
<dbReference type="EMBL" id="BJTZ01000004">
    <property type="protein sequence ID" value="GEK13047.1"/>
    <property type="molecule type" value="Genomic_DNA"/>
</dbReference>
<reference evidence="1 2" key="1">
    <citation type="submission" date="2019-07" db="EMBL/GenBank/DDBJ databases">
        <title>Whole genome shotgun sequence of Aliivibrio fischeri NBRC 101058.</title>
        <authorList>
            <person name="Hosoyama A."/>
            <person name="Uohara A."/>
            <person name="Ohji S."/>
            <person name="Ichikawa N."/>
        </authorList>
    </citation>
    <scope>NUCLEOTIDE SEQUENCE [LARGE SCALE GENOMIC DNA]</scope>
    <source>
        <strain evidence="1 2">NBRC 101058</strain>
    </source>
</reference>
<evidence type="ECO:0000313" key="2">
    <source>
        <dbReference type="Proteomes" id="UP000321787"/>
    </source>
</evidence>
<organism evidence="1 2">
    <name type="scientific">Aliivibrio fischeri</name>
    <name type="common">Vibrio fischeri</name>
    <dbReference type="NCBI Taxonomy" id="668"/>
    <lineage>
        <taxon>Bacteria</taxon>
        <taxon>Pseudomonadati</taxon>
        <taxon>Pseudomonadota</taxon>
        <taxon>Gammaproteobacteria</taxon>
        <taxon>Vibrionales</taxon>
        <taxon>Vibrionaceae</taxon>
        <taxon>Aliivibrio</taxon>
    </lineage>
</organism>
<protein>
    <submittedName>
        <fullName evidence="1">Uncharacterized protein</fullName>
    </submittedName>
</protein>
<evidence type="ECO:0000313" key="1">
    <source>
        <dbReference type="EMBL" id="GEK13047.1"/>
    </source>
</evidence>
<comment type="caution">
    <text evidence="1">The sequence shown here is derived from an EMBL/GenBank/DDBJ whole genome shotgun (WGS) entry which is preliminary data.</text>
</comment>
<proteinExistence type="predicted"/>
<dbReference type="AlphaFoldDB" id="A0A510UEQ3"/>
<sequence length="58" mass="6872">MDVGVWVVNYSNDGCNECIYLIHVAYLTDEAHFLKYLAQINNKKYLKTSHLLIFEYTR</sequence>
<accession>A0A510UEQ3</accession>
<name>A0A510UEQ3_ALIFS</name>
<gene>
    <name evidence="1" type="ORF">AFI02nite_10830</name>
</gene>